<dbReference type="RefSeq" id="WP_138087917.1">
    <property type="nucleotide sequence ID" value="NZ_VAUV01000015.1"/>
</dbReference>
<dbReference type="InterPro" id="IPR006311">
    <property type="entry name" value="TAT_signal"/>
</dbReference>
<gene>
    <name evidence="4" type="ORF">FEM03_19225</name>
</gene>
<feature type="domain" description="Gfo/Idh/MocA-like oxidoreductase N-terminal" evidence="3">
    <location>
        <begin position="93"/>
        <end position="191"/>
    </location>
</feature>
<dbReference type="EMBL" id="VAUV01000015">
    <property type="protein sequence ID" value="TLD69231.1"/>
    <property type="molecule type" value="Genomic_DNA"/>
</dbReference>
<comment type="caution">
    <text evidence="4">The sequence shown here is derived from an EMBL/GenBank/DDBJ whole genome shotgun (WGS) entry which is preliminary data.</text>
</comment>
<dbReference type="GO" id="GO:0000166">
    <property type="term" value="F:nucleotide binding"/>
    <property type="evidence" value="ECO:0007669"/>
    <property type="project" value="InterPro"/>
</dbReference>
<dbReference type="PANTHER" id="PTHR43708:SF5">
    <property type="entry name" value="CONSERVED EXPRESSED OXIDOREDUCTASE (EUROFUNG)-RELATED"/>
    <property type="match status" value="1"/>
</dbReference>
<protein>
    <submittedName>
        <fullName evidence="4">Gfo/Idh/MocA family oxidoreductase</fullName>
    </submittedName>
</protein>
<comment type="similarity">
    <text evidence="1">Belongs to the Gfo/Idh/MocA family.</text>
</comment>
<evidence type="ECO:0000313" key="4">
    <source>
        <dbReference type="EMBL" id="TLD69231.1"/>
    </source>
</evidence>
<dbReference type="Proteomes" id="UP000306196">
    <property type="component" value="Unassembled WGS sequence"/>
</dbReference>
<dbReference type="PROSITE" id="PS51318">
    <property type="entry name" value="TAT"/>
    <property type="match status" value="1"/>
</dbReference>
<evidence type="ECO:0000256" key="1">
    <source>
        <dbReference type="ARBA" id="ARBA00010928"/>
    </source>
</evidence>
<organism evidence="4 5">
    <name type="scientific">Phragmitibacter flavus</name>
    <dbReference type="NCBI Taxonomy" id="2576071"/>
    <lineage>
        <taxon>Bacteria</taxon>
        <taxon>Pseudomonadati</taxon>
        <taxon>Verrucomicrobiota</taxon>
        <taxon>Verrucomicrobiia</taxon>
        <taxon>Verrucomicrobiales</taxon>
        <taxon>Verrucomicrobiaceae</taxon>
        <taxon>Phragmitibacter</taxon>
    </lineage>
</organism>
<dbReference type="SUPFAM" id="SSF51735">
    <property type="entry name" value="NAD(P)-binding Rossmann-fold domains"/>
    <property type="match status" value="1"/>
</dbReference>
<dbReference type="InterPro" id="IPR000683">
    <property type="entry name" value="Gfo/Idh/MocA-like_OxRdtase_N"/>
</dbReference>
<dbReference type="Gene3D" id="3.40.50.720">
    <property type="entry name" value="NAD(P)-binding Rossmann-like Domain"/>
    <property type="match status" value="1"/>
</dbReference>
<evidence type="ECO:0000313" key="5">
    <source>
        <dbReference type="Proteomes" id="UP000306196"/>
    </source>
</evidence>
<dbReference type="Pfam" id="PF01408">
    <property type="entry name" value="GFO_IDH_MocA"/>
    <property type="match status" value="1"/>
</dbReference>
<keyword evidence="5" id="KW-1185">Reference proteome</keyword>
<dbReference type="GO" id="GO:0016491">
    <property type="term" value="F:oxidoreductase activity"/>
    <property type="evidence" value="ECO:0007669"/>
    <property type="project" value="UniProtKB-KW"/>
</dbReference>
<reference evidence="4 5" key="1">
    <citation type="submission" date="2019-05" db="EMBL/GenBank/DDBJ databases">
        <title>Verrucobacter flavum gen. nov., sp. nov. a new member of the family Verrucomicrobiaceae.</title>
        <authorList>
            <person name="Szuroczki S."/>
            <person name="Abbaszade G."/>
            <person name="Szabo A."/>
            <person name="Felfoldi T."/>
            <person name="Schumann P."/>
            <person name="Boka K."/>
            <person name="Keki Z."/>
            <person name="Toumi M."/>
            <person name="Toth E."/>
        </authorList>
    </citation>
    <scope>NUCLEOTIDE SEQUENCE [LARGE SCALE GENOMIC DNA]</scope>
    <source>
        <strain evidence="4 5">MG-N-17</strain>
    </source>
</reference>
<name>A0A5R8KAA9_9BACT</name>
<dbReference type="PANTHER" id="PTHR43708">
    <property type="entry name" value="CONSERVED EXPRESSED OXIDOREDUCTASE (EUROFUNG)"/>
    <property type="match status" value="1"/>
</dbReference>
<dbReference type="AlphaFoldDB" id="A0A5R8KAA9"/>
<dbReference type="InterPro" id="IPR036291">
    <property type="entry name" value="NAD(P)-bd_dom_sf"/>
</dbReference>
<dbReference type="InterPro" id="IPR051317">
    <property type="entry name" value="Gfo/Idh/MocA_oxidoreduct"/>
</dbReference>
<dbReference type="OrthoDB" id="128220at2"/>
<accession>A0A5R8KAA9</accession>
<evidence type="ECO:0000259" key="3">
    <source>
        <dbReference type="Pfam" id="PF01408"/>
    </source>
</evidence>
<sequence>MRPGPINSSLNRRAFIAGSTTSVAAVLTGLPAMAEAEPALKLGIVSAATYGATYDGSSAARALGSHHGTAFATTFNGWDEAKLKSWQGAFVKSSRRIAGARVVKIWDPDRAAAAVLADICSIETVADSAADCCEGVDAVLIVDDGSGSHWQYAEHALRRGIPTFCDKPLAMTAKDSAGMVKLVRETKTSFMSASSLRFVPDIIKLRDELPQIGEVHLASVACGNDLVYYGIHALSMAYAVLGRGFTSAINVGKPGANLVRLRFGDQHDLMLIVADKEVMRAGYQINLYGQKGWRSVTPDLKDLYSYLLEAFLDQVRTGREIVPVEEEAEVIAALEASRLSLELGREVTLKEVLERA</sequence>
<evidence type="ECO:0000256" key="2">
    <source>
        <dbReference type="ARBA" id="ARBA00023002"/>
    </source>
</evidence>
<dbReference type="Gene3D" id="3.30.360.10">
    <property type="entry name" value="Dihydrodipicolinate Reductase, domain 2"/>
    <property type="match status" value="1"/>
</dbReference>
<keyword evidence="2" id="KW-0560">Oxidoreductase</keyword>
<proteinExistence type="inferred from homology"/>